<reference evidence="3" key="1">
    <citation type="journal article" date="2017" name="Nat. Ecol. Evol.">
        <title>Genome expansion and lineage-specific genetic innovations in the forest pathogenic fungi Armillaria.</title>
        <authorList>
            <person name="Sipos G."/>
            <person name="Prasanna A.N."/>
            <person name="Walter M.C."/>
            <person name="O'Connor E."/>
            <person name="Balint B."/>
            <person name="Krizsan K."/>
            <person name="Kiss B."/>
            <person name="Hess J."/>
            <person name="Varga T."/>
            <person name="Slot J."/>
            <person name="Riley R."/>
            <person name="Boka B."/>
            <person name="Rigling D."/>
            <person name="Barry K."/>
            <person name="Lee J."/>
            <person name="Mihaltcheva S."/>
            <person name="LaButti K."/>
            <person name="Lipzen A."/>
            <person name="Waldron R."/>
            <person name="Moloney N.M."/>
            <person name="Sperisen C."/>
            <person name="Kredics L."/>
            <person name="Vagvoelgyi C."/>
            <person name="Patrignani A."/>
            <person name="Fitzpatrick D."/>
            <person name="Nagy I."/>
            <person name="Doyle S."/>
            <person name="Anderson J.B."/>
            <person name="Grigoriev I.V."/>
            <person name="Gueldener U."/>
            <person name="Muensterkoetter M."/>
            <person name="Nagy L.G."/>
        </authorList>
    </citation>
    <scope>NUCLEOTIDE SEQUENCE [LARGE SCALE GENOMIC DNA]</scope>
    <source>
        <strain evidence="3">Ar21-2</strain>
    </source>
</reference>
<evidence type="ECO:0000256" key="1">
    <source>
        <dbReference type="SAM" id="MobiDB-lite"/>
    </source>
</evidence>
<name>A0A2H3DPY4_ARMGA</name>
<feature type="region of interest" description="Disordered" evidence="1">
    <location>
        <begin position="210"/>
        <end position="236"/>
    </location>
</feature>
<dbReference type="EMBL" id="KZ293668">
    <property type="protein sequence ID" value="PBK89516.1"/>
    <property type="molecule type" value="Genomic_DNA"/>
</dbReference>
<feature type="compositionally biased region" description="Basic residues" evidence="1">
    <location>
        <begin position="42"/>
        <end position="57"/>
    </location>
</feature>
<accession>A0A2H3DPY4</accession>
<dbReference type="AlphaFoldDB" id="A0A2H3DPY4"/>
<sequence length="488" mass="52719">MAAAIAARMFAGAMMGTRHSARLPPHVPFQHYETSPRKMFNVRKKRKGKGKKPRKPIKATPDDDDYLDFPFSLVASRTGLFSAGVPSATSLGQVPASEQATVVDNAAPDNATIAPTASRTSLFSAGVPSTTSLGLVQADEPATIPAGNAVPDNAIVAQIISPAAPTQRNSDRVLQNNLEGAEAMQKDARLFAEAWTLDSYNRRLSRNDLGQNIDKGKMKNSRVPMKPKHRKRVRARSQSVIAMQLGMGLGPHFLRTPASSRQNTPDLTAGPPTRENTPVPAPGPMAGPLMLPDWKAPTLVPTRQNTPQSEDGPVAGPSMHPGALEWRDLTPVPTRPNTPQFEPGQSAPLGSRTNPVKLDMIEEEPMDIDMEFDPSRIQSRRMMLSPKVFIGNEDYAKFHHRMPWSLGVSVRETVSAAAVPFTQGPSSLKAQPILNSESQALSRGTPLEAGPRNQTSVKLSVIQAAIFAVPSLPFPRTMMVDPSPYIPA</sequence>
<feature type="region of interest" description="Disordered" evidence="1">
    <location>
        <begin position="300"/>
        <end position="324"/>
    </location>
</feature>
<dbReference type="InParanoid" id="A0A2H3DPY4"/>
<feature type="region of interest" description="Disordered" evidence="1">
    <location>
        <begin position="254"/>
        <end position="284"/>
    </location>
</feature>
<organism evidence="2 3">
    <name type="scientific">Armillaria gallica</name>
    <name type="common">Bulbous honey fungus</name>
    <name type="synonym">Armillaria bulbosa</name>
    <dbReference type="NCBI Taxonomy" id="47427"/>
    <lineage>
        <taxon>Eukaryota</taxon>
        <taxon>Fungi</taxon>
        <taxon>Dikarya</taxon>
        <taxon>Basidiomycota</taxon>
        <taxon>Agaricomycotina</taxon>
        <taxon>Agaricomycetes</taxon>
        <taxon>Agaricomycetidae</taxon>
        <taxon>Agaricales</taxon>
        <taxon>Marasmiineae</taxon>
        <taxon>Physalacriaceae</taxon>
        <taxon>Armillaria</taxon>
    </lineage>
</organism>
<feature type="compositionally biased region" description="Polar residues" evidence="1">
    <location>
        <begin position="257"/>
        <end position="266"/>
    </location>
</feature>
<dbReference type="OrthoDB" id="2984011at2759"/>
<dbReference type="OMA" id="FQHYETS"/>
<keyword evidence="3" id="KW-1185">Reference proteome</keyword>
<protein>
    <submittedName>
        <fullName evidence="2">Uncharacterized protein</fullName>
    </submittedName>
</protein>
<dbReference type="Proteomes" id="UP000217790">
    <property type="component" value="Unassembled WGS sequence"/>
</dbReference>
<evidence type="ECO:0000313" key="2">
    <source>
        <dbReference type="EMBL" id="PBK89516.1"/>
    </source>
</evidence>
<feature type="compositionally biased region" description="Basic residues" evidence="1">
    <location>
        <begin position="225"/>
        <end position="235"/>
    </location>
</feature>
<feature type="region of interest" description="Disordered" evidence="1">
    <location>
        <begin position="42"/>
        <end position="61"/>
    </location>
</feature>
<gene>
    <name evidence="2" type="ORF">ARMGADRAFT_1064923</name>
</gene>
<proteinExistence type="predicted"/>
<evidence type="ECO:0000313" key="3">
    <source>
        <dbReference type="Proteomes" id="UP000217790"/>
    </source>
</evidence>